<sequence>MVKKMKVFIDDFNMIRVESNHYIHDIGIEGYQVYWYKNEGYNQYFKVDKPLELHVVDHIWINEVKYPLYIGLVTLTKGFDKKYQYTGKLGVIYQEKESTFKVFSPVAKEVKLVLDGDIFDMNYNQGIYEVTVPGKHHLKPYHYLVRLVDTFEKASDPYGIASNLESNVVVDLNQTYQQVENFVSLKKYTDAVIYEGHIRDLTIQLDVESKGTFLGVVEHSNHLKSNVLTYIKKLGVTHLQLLPVFDFYGVDDVQKDASYNWGYNPMQYFALEGWLSDNPNDPIRRINEFKMVIDAAHQLKLGINMDVVYNHVYERALFPYDKFVPGYFFRHDKNHQPTHSAFLENDIETTRFMVRKLIIDSLVHFVEHYKIDGFRFDLMGLMDLDTMNILREKLLEFNPNIMIYGEGWNMDNALPKALRSNMHNQALMPGVGHFNDFYRNTFKGALHTKELGYATGSHKHIEEAMLGIIGSPHMFTEPAKSLNYVECHDNLALFDTLDFNYQDEKVKKTYQDFANHLIAISQGVPFYHAGQELYRTKMGVENSYNSPDAINKIIWKIDKSVSNFKKILKIRKKYPLYRLNHYDDKAVEIRHENGYILYTLKSKTYELVHYIKNDYKPLVINPIGKLLFNSKKTQVEHDKIVFNEPGVYIYYKKVGNIS</sequence>
<reference evidence="4" key="1">
    <citation type="submission" date="2014-05" db="EMBL/GenBank/DDBJ databases">
        <authorList>
            <person name="Kube M."/>
        </authorList>
    </citation>
    <scope>NUCLEOTIDE SEQUENCE [LARGE SCALE GENOMIC DNA]</scope>
</reference>
<dbReference type="InterPro" id="IPR004193">
    <property type="entry name" value="Glyco_hydro_13_N"/>
</dbReference>
<keyword evidence="4" id="KW-1185">Reference proteome</keyword>
<dbReference type="Pfam" id="PF02922">
    <property type="entry name" value="CBM_48"/>
    <property type="match status" value="1"/>
</dbReference>
<evidence type="ECO:0000313" key="3">
    <source>
        <dbReference type="EMBL" id="CDR30743.1"/>
    </source>
</evidence>
<protein>
    <submittedName>
        <fullName evidence="3">Alpha amylase</fullName>
    </submittedName>
</protein>
<dbReference type="Proteomes" id="UP000032434">
    <property type="component" value="Chromosome 1"/>
</dbReference>
<dbReference type="Gene3D" id="3.20.20.80">
    <property type="entry name" value="Glycosidases"/>
    <property type="match status" value="1"/>
</dbReference>
<proteinExistence type="inferred from homology"/>
<dbReference type="PATRIC" id="fig|35623.3.peg.670"/>
<evidence type="ECO:0000313" key="4">
    <source>
        <dbReference type="Proteomes" id="UP000032434"/>
    </source>
</evidence>
<dbReference type="GO" id="GO:0005975">
    <property type="term" value="P:carbohydrate metabolic process"/>
    <property type="evidence" value="ECO:0007669"/>
    <property type="project" value="InterPro"/>
</dbReference>
<dbReference type="STRING" id="35623.Aocu_06700"/>
<comment type="similarity">
    <text evidence="1">Belongs to the glycosyl hydrolase 13 family.</text>
</comment>
<dbReference type="SUPFAM" id="SSF51445">
    <property type="entry name" value="(Trans)glycosidases"/>
    <property type="match status" value="1"/>
</dbReference>
<dbReference type="InParanoid" id="A0A061AA88"/>
<dbReference type="Gene3D" id="2.60.40.10">
    <property type="entry name" value="Immunoglobulins"/>
    <property type="match status" value="1"/>
</dbReference>
<dbReference type="SMART" id="SM00642">
    <property type="entry name" value="Aamy"/>
    <property type="match status" value="1"/>
</dbReference>
<gene>
    <name evidence="3" type="primary">malS</name>
    <name evidence="3" type="ORF">Aocu_06700</name>
</gene>
<dbReference type="InterPro" id="IPR013783">
    <property type="entry name" value="Ig-like_fold"/>
</dbReference>
<dbReference type="FunCoup" id="A0A061AA88">
    <property type="interactions" value="100"/>
</dbReference>
<dbReference type="GO" id="GO:0004553">
    <property type="term" value="F:hydrolase activity, hydrolyzing O-glycosyl compounds"/>
    <property type="evidence" value="ECO:0007669"/>
    <property type="project" value="InterPro"/>
</dbReference>
<dbReference type="KEGG" id="aoc:Aocu_06700"/>
<dbReference type="AlphaFoldDB" id="A0A061AA88"/>
<evidence type="ECO:0000256" key="1">
    <source>
        <dbReference type="ARBA" id="ARBA00008061"/>
    </source>
</evidence>
<feature type="domain" description="Glycosyl hydrolase family 13 catalytic" evidence="2">
    <location>
        <begin position="200"/>
        <end position="571"/>
    </location>
</feature>
<dbReference type="EMBL" id="LK028559">
    <property type="protein sequence ID" value="CDR30743.1"/>
    <property type="molecule type" value="Genomic_DNA"/>
</dbReference>
<dbReference type="InterPro" id="IPR006047">
    <property type="entry name" value="GH13_cat_dom"/>
</dbReference>
<accession>A0A061AA88</accession>
<dbReference type="InterPro" id="IPR014756">
    <property type="entry name" value="Ig_E-set"/>
</dbReference>
<organism evidence="3 4">
    <name type="scientific">Acholeplasma oculi</name>
    <dbReference type="NCBI Taxonomy" id="35623"/>
    <lineage>
        <taxon>Bacteria</taxon>
        <taxon>Bacillati</taxon>
        <taxon>Mycoplasmatota</taxon>
        <taxon>Mollicutes</taxon>
        <taxon>Acholeplasmatales</taxon>
        <taxon>Acholeplasmataceae</taxon>
        <taxon>Acholeplasma</taxon>
    </lineage>
</organism>
<dbReference type="CDD" id="cd11341">
    <property type="entry name" value="AmyAc_Pullulanase_LD-like"/>
    <property type="match status" value="1"/>
</dbReference>
<dbReference type="HOGENOM" id="CLU_004744_4_1_14"/>
<dbReference type="PANTHER" id="PTHR43002">
    <property type="entry name" value="GLYCOGEN DEBRANCHING ENZYME"/>
    <property type="match status" value="1"/>
</dbReference>
<name>A0A061AA88_9MOLU</name>
<evidence type="ECO:0000259" key="2">
    <source>
        <dbReference type="SMART" id="SM00642"/>
    </source>
</evidence>
<dbReference type="InterPro" id="IPR017853">
    <property type="entry name" value="GH"/>
</dbReference>
<dbReference type="SUPFAM" id="SSF81296">
    <property type="entry name" value="E set domains"/>
    <property type="match status" value="1"/>
</dbReference>